<name>R4KN64_9FIRM</name>
<feature type="binding site" evidence="7">
    <location>
        <position position="244"/>
    </location>
    <ligand>
        <name>substrate</name>
    </ligand>
</feature>
<evidence type="ECO:0000256" key="4">
    <source>
        <dbReference type="ARBA" id="ARBA00022857"/>
    </source>
</evidence>
<proteinExistence type="inferred from homology"/>
<feature type="domain" description="Glucose-6-phosphate dehydrogenase NAD-binding" evidence="8">
    <location>
        <begin position="33"/>
        <end position="215"/>
    </location>
</feature>
<dbReference type="NCBIfam" id="TIGR00871">
    <property type="entry name" value="zwf"/>
    <property type="match status" value="1"/>
</dbReference>
<dbReference type="Pfam" id="PF00479">
    <property type="entry name" value="G6PD_N"/>
    <property type="match status" value="1"/>
</dbReference>
<dbReference type="EC" id="1.1.1.49" evidence="7"/>
<dbReference type="RefSeq" id="WP_006523915.1">
    <property type="nucleotide sequence ID" value="NC_021184.1"/>
</dbReference>
<dbReference type="InterPro" id="IPR019796">
    <property type="entry name" value="G6P_DH_AS"/>
</dbReference>
<feature type="active site" description="Proton acceptor" evidence="7">
    <location>
        <position position="268"/>
    </location>
</feature>
<evidence type="ECO:0000256" key="3">
    <source>
        <dbReference type="ARBA" id="ARBA00022526"/>
    </source>
</evidence>
<feature type="domain" description="Glucose-6-phosphate dehydrogenase C-terminal" evidence="9">
    <location>
        <begin position="217"/>
        <end position="513"/>
    </location>
</feature>
<dbReference type="GO" id="GO:0004345">
    <property type="term" value="F:glucose-6-phosphate dehydrogenase activity"/>
    <property type="evidence" value="ECO:0007669"/>
    <property type="project" value="UniProtKB-UniRule"/>
</dbReference>
<dbReference type="GO" id="GO:0009051">
    <property type="term" value="P:pentose-phosphate shunt, oxidative branch"/>
    <property type="evidence" value="ECO:0007669"/>
    <property type="project" value="TreeGrafter"/>
</dbReference>
<evidence type="ECO:0000313" key="10">
    <source>
        <dbReference type="EMBL" id="AGL01056.1"/>
    </source>
</evidence>
<dbReference type="STRING" id="767817.Desgi_1574"/>
<evidence type="ECO:0000313" key="11">
    <source>
        <dbReference type="Proteomes" id="UP000013520"/>
    </source>
</evidence>
<evidence type="ECO:0000256" key="6">
    <source>
        <dbReference type="ARBA" id="ARBA00023277"/>
    </source>
</evidence>
<dbReference type="Gene3D" id="3.40.50.720">
    <property type="entry name" value="NAD(P)-binding Rossmann-like Domain"/>
    <property type="match status" value="1"/>
</dbReference>
<feature type="binding site" evidence="7">
    <location>
        <position position="70"/>
    </location>
    <ligand>
        <name>NADP(+)</name>
        <dbReference type="ChEBI" id="CHEBI:58349"/>
    </ligand>
</feature>
<dbReference type="Proteomes" id="UP000013520">
    <property type="component" value="Chromosome"/>
</dbReference>
<evidence type="ECO:0000256" key="5">
    <source>
        <dbReference type="ARBA" id="ARBA00023002"/>
    </source>
</evidence>
<dbReference type="PANTHER" id="PTHR23429:SF0">
    <property type="entry name" value="GLUCOSE-6-PHOSPHATE 1-DEHYDROGENASE"/>
    <property type="match status" value="1"/>
</dbReference>
<comment type="caution">
    <text evidence="7">Lacks conserved residue(s) required for the propagation of feature annotation.</text>
</comment>
<evidence type="ECO:0000259" key="9">
    <source>
        <dbReference type="Pfam" id="PF02781"/>
    </source>
</evidence>
<dbReference type="SUPFAM" id="SSF55347">
    <property type="entry name" value="Glyceraldehyde-3-phosphate dehydrogenase-like, C-terminal domain"/>
    <property type="match status" value="1"/>
</dbReference>
<keyword evidence="4 7" id="KW-0521">NADP</keyword>
<dbReference type="SUPFAM" id="SSF51735">
    <property type="entry name" value="NAD(P)-binding Rossmann-fold domains"/>
    <property type="match status" value="1"/>
</dbReference>
<dbReference type="Gene3D" id="3.30.360.10">
    <property type="entry name" value="Dihydrodipicolinate Reductase, domain 2"/>
    <property type="match status" value="1"/>
</dbReference>
<evidence type="ECO:0000256" key="1">
    <source>
        <dbReference type="ARBA" id="ARBA00004937"/>
    </source>
</evidence>
<feature type="binding site" evidence="7">
    <location>
        <position position="206"/>
    </location>
    <ligand>
        <name>substrate</name>
    </ligand>
</feature>
<dbReference type="PIRSF" id="PIRSF000110">
    <property type="entry name" value="G6PD"/>
    <property type="match status" value="1"/>
</dbReference>
<comment type="function">
    <text evidence="7">Catalyzes the oxidation of glucose 6-phosphate to 6-phosphogluconolactone.</text>
</comment>
<dbReference type="HAMAP" id="MF_00966">
    <property type="entry name" value="G6PD"/>
    <property type="match status" value="1"/>
</dbReference>
<dbReference type="HOGENOM" id="CLU_013524_5_0_9"/>
<dbReference type="UniPathway" id="UPA00115">
    <property type="reaction ID" value="UER00408"/>
</dbReference>
<protein>
    <recommendedName>
        <fullName evidence="7">Glucose-6-phosphate 1-dehydrogenase</fullName>
        <shortName evidence="7">G6PD</shortName>
        <ecNumber evidence="7">1.1.1.49</ecNumber>
    </recommendedName>
</protein>
<organism evidence="10 11">
    <name type="scientific">Desulfoscipio gibsoniae DSM 7213</name>
    <dbReference type="NCBI Taxonomy" id="767817"/>
    <lineage>
        <taxon>Bacteria</taxon>
        <taxon>Bacillati</taxon>
        <taxon>Bacillota</taxon>
        <taxon>Clostridia</taxon>
        <taxon>Eubacteriales</taxon>
        <taxon>Desulfallaceae</taxon>
        <taxon>Desulfoscipio</taxon>
    </lineage>
</organism>
<dbReference type="InterPro" id="IPR022675">
    <property type="entry name" value="G6P_DH_C"/>
</dbReference>
<dbReference type="GO" id="GO:0050661">
    <property type="term" value="F:NADP binding"/>
    <property type="evidence" value="ECO:0007669"/>
    <property type="project" value="UniProtKB-UniRule"/>
</dbReference>
<feature type="binding site" evidence="7">
    <location>
        <position position="176"/>
    </location>
    <ligand>
        <name>NADP(+)</name>
        <dbReference type="ChEBI" id="CHEBI:58349"/>
    </ligand>
</feature>
<evidence type="ECO:0000256" key="7">
    <source>
        <dbReference type="HAMAP-Rule" id="MF_00966"/>
    </source>
</evidence>
<dbReference type="GO" id="GO:0005829">
    <property type="term" value="C:cytosol"/>
    <property type="evidence" value="ECO:0007669"/>
    <property type="project" value="TreeGrafter"/>
</dbReference>
<dbReference type="InterPro" id="IPR001282">
    <property type="entry name" value="G6P_DH"/>
</dbReference>
<dbReference type="InterPro" id="IPR022674">
    <property type="entry name" value="G6P_DH_NAD-bd"/>
</dbReference>
<keyword evidence="5 7" id="KW-0560">Oxidoreductase</keyword>
<comment type="similarity">
    <text evidence="2 7">Belongs to the glucose-6-phosphate dehydrogenase family.</text>
</comment>
<keyword evidence="11" id="KW-1185">Reference proteome</keyword>
<accession>R4KN64</accession>
<keyword evidence="6 7" id="KW-0119">Carbohydrate metabolism</keyword>
<gene>
    <name evidence="7" type="primary">zwf</name>
    <name evidence="10" type="ORF">Desgi_1574</name>
</gene>
<feature type="binding site" evidence="7">
    <location>
        <position position="373"/>
    </location>
    <ligand>
        <name>substrate</name>
    </ligand>
</feature>
<comment type="catalytic activity">
    <reaction evidence="7">
        <text>D-glucose 6-phosphate + NADP(+) = 6-phospho-D-glucono-1,5-lactone + NADPH + H(+)</text>
        <dbReference type="Rhea" id="RHEA:15841"/>
        <dbReference type="ChEBI" id="CHEBI:15378"/>
        <dbReference type="ChEBI" id="CHEBI:57783"/>
        <dbReference type="ChEBI" id="CHEBI:57955"/>
        <dbReference type="ChEBI" id="CHEBI:58349"/>
        <dbReference type="ChEBI" id="CHEBI:61548"/>
        <dbReference type="EC" id="1.1.1.49"/>
    </reaction>
</comment>
<evidence type="ECO:0000259" key="8">
    <source>
        <dbReference type="Pfam" id="PF00479"/>
    </source>
</evidence>
<dbReference type="Pfam" id="PF02781">
    <property type="entry name" value="G6PD_C"/>
    <property type="match status" value="1"/>
</dbReference>
<dbReference type="PRINTS" id="PR00079">
    <property type="entry name" value="G6PDHDRGNASE"/>
</dbReference>
<sequence length="523" mass="60279">MIENSLPEHLIDNAGNVFNFINSTDTDTSCILVIFGGTGDLTHRKLMPALYNLQCTQKLPGNFAVVAIGRREKSNEDYRYEVYNSIKNFARFDMHAKVWQNLQQKIYYQRFNFTDDSGYIGLADFLQRLDERYQTRGNRIFYLAVAPEYFGVIVEKLQAHGMVRNKTSWQRAMIEKPFGRDLSSARQLNKKITGVFAEKNTYRIDHYLGKEMLQNIMVIRFANMFLEPIWNNQFIDNIQITSCEMVGVENRGSYYEQAGALLDMVQNHMLQLLTLTAMEPPASLNTEAIRNEKVKVLSTLQEFTPDLVQKNVVRGQYGSGTAQGKPVPGYRQEELVPPGSNTETFVAIKVNIENFRWAGVPFYIRTGKRMPFKATQIIVQFKSLPPILYARLNGQLHSNLLVIKIQPQEGVFFQFNAKKPGAQSQIVPVQMDFCQNCPDELNSPEAYERLLFDALRGDSTLFTRWDEVEHSWRFVDTIAATWRQYTPDFPNYPAGHRGPRAAEELISRDGREWLHIGKQQRYV</sequence>
<dbReference type="PANTHER" id="PTHR23429">
    <property type="entry name" value="GLUCOSE-6-PHOSPHATE 1-DEHYDROGENASE G6PD"/>
    <property type="match status" value="1"/>
</dbReference>
<evidence type="ECO:0000256" key="2">
    <source>
        <dbReference type="ARBA" id="ARBA00009975"/>
    </source>
</evidence>
<keyword evidence="3 7" id="KW-0313">Glucose metabolism</keyword>
<dbReference type="KEGG" id="dgi:Desgi_1574"/>
<dbReference type="EMBL" id="CP003273">
    <property type="protein sequence ID" value="AGL01056.1"/>
    <property type="molecule type" value="Genomic_DNA"/>
</dbReference>
<feature type="binding site" evidence="7">
    <location>
        <position position="210"/>
    </location>
    <ligand>
        <name>substrate</name>
    </ligand>
</feature>
<dbReference type="InterPro" id="IPR036291">
    <property type="entry name" value="NAD(P)-bd_dom_sf"/>
</dbReference>
<feature type="binding site" evidence="7">
    <location>
        <position position="368"/>
    </location>
    <ligand>
        <name>substrate</name>
    </ligand>
</feature>
<feature type="binding site" evidence="7">
    <location>
        <position position="263"/>
    </location>
    <ligand>
        <name>substrate</name>
    </ligand>
</feature>
<dbReference type="AlphaFoldDB" id="R4KN64"/>
<dbReference type="eggNOG" id="COG0364">
    <property type="taxonomic scope" value="Bacteria"/>
</dbReference>
<reference evidence="10 11" key="1">
    <citation type="submission" date="2012-01" db="EMBL/GenBank/DDBJ databases">
        <title>Complete sequence of Desulfotomaculum gibsoniae DSM 7213.</title>
        <authorList>
            <consortium name="US DOE Joint Genome Institute"/>
            <person name="Lucas S."/>
            <person name="Han J."/>
            <person name="Lapidus A."/>
            <person name="Cheng J.-F."/>
            <person name="Goodwin L."/>
            <person name="Pitluck S."/>
            <person name="Peters L."/>
            <person name="Ovchinnikova G."/>
            <person name="Teshima H."/>
            <person name="Detter J.C."/>
            <person name="Han C."/>
            <person name="Tapia R."/>
            <person name="Land M."/>
            <person name="Hauser L."/>
            <person name="Kyrpides N."/>
            <person name="Ivanova N."/>
            <person name="Pagani I."/>
            <person name="Parshina S."/>
            <person name="Plugge C."/>
            <person name="Muyzer G."/>
            <person name="Kuever J."/>
            <person name="Ivanova A."/>
            <person name="Nazina T."/>
            <person name="Klenk H.-P."/>
            <person name="Brambilla E."/>
            <person name="Spring S."/>
            <person name="Stams A.F."/>
            <person name="Woyke T."/>
        </authorList>
    </citation>
    <scope>NUCLEOTIDE SEQUENCE [LARGE SCALE GENOMIC DNA]</scope>
    <source>
        <strain evidence="10 11">DSM 7213</strain>
    </source>
</reference>
<dbReference type="GO" id="GO:0006006">
    <property type="term" value="P:glucose metabolic process"/>
    <property type="evidence" value="ECO:0007669"/>
    <property type="project" value="UniProtKB-KW"/>
</dbReference>
<comment type="pathway">
    <text evidence="1 7">Carbohydrate degradation; pentose phosphate pathway; D-ribulose 5-phosphate from D-glucose 6-phosphate (oxidative stage): step 1/3.</text>
</comment>
<dbReference type="PROSITE" id="PS00069">
    <property type="entry name" value="G6P_DEHYDROGENASE"/>
    <property type="match status" value="1"/>
</dbReference>